<keyword evidence="3 8" id="KW-0819">tRNA processing</keyword>
<comment type="subunit">
    <text evidence="2 8">Homodimer.</text>
</comment>
<dbReference type="KEGG" id="tfa:BW733_05835"/>
<dbReference type="PROSITE" id="PS51747">
    <property type="entry name" value="CYT_DCMP_DEAMINASES_2"/>
    <property type="match status" value="1"/>
</dbReference>
<comment type="cofactor">
    <cofactor evidence="8">
        <name>Zn(2+)</name>
        <dbReference type="ChEBI" id="CHEBI:29105"/>
    </cofactor>
    <text evidence="8">Binds 1 zinc ion per subunit.</text>
</comment>
<reference evidence="10 11" key="1">
    <citation type="journal article" date="2008" name="Int. J. Syst. Evol. Microbiol.">
        <title>Tessaracoccus flavescens sp. nov., isolated from marine sediment.</title>
        <authorList>
            <person name="Lee D.W."/>
            <person name="Lee S.D."/>
        </authorList>
    </citation>
    <scope>NUCLEOTIDE SEQUENCE [LARGE SCALE GENOMIC DNA]</scope>
    <source>
        <strain evidence="10 11">SST-39T</strain>
    </source>
</reference>
<keyword evidence="5 8" id="KW-0378">Hydrolase</keyword>
<evidence type="ECO:0000256" key="6">
    <source>
        <dbReference type="ARBA" id="ARBA00022833"/>
    </source>
</evidence>
<keyword evidence="4 8" id="KW-0479">Metal-binding</keyword>
<evidence type="ECO:0000256" key="5">
    <source>
        <dbReference type="ARBA" id="ARBA00022801"/>
    </source>
</evidence>
<accession>A0A1Q2CWH5</accession>
<sequence>MATRWHPAMRLALEEAEAAARHDDVPIGAVVLDPSGVVIARASNERELHADPTAHAEVVAIRRAAEAVGEWRLTDCTLVVTLEPCTMCAGAIVSSRIGHLVFGAYDEKAGAVASLWDVVRDPRLNHRPKVTTGVLAEESTALLDAFFAARR</sequence>
<evidence type="ECO:0000313" key="10">
    <source>
        <dbReference type="EMBL" id="AQP50421.1"/>
    </source>
</evidence>
<name>A0A1Q2CWH5_9ACTN</name>
<dbReference type="Gene3D" id="3.40.140.10">
    <property type="entry name" value="Cytidine Deaminase, domain 2"/>
    <property type="match status" value="1"/>
</dbReference>
<dbReference type="SUPFAM" id="SSF53927">
    <property type="entry name" value="Cytidine deaminase-like"/>
    <property type="match status" value="1"/>
</dbReference>
<feature type="binding site" evidence="8">
    <location>
        <position position="85"/>
    </location>
    <ligand>
        <name>Zn(2+)</name>
        <dbReference type="ChEBI" id="CHEBI:29105"/>
        <note>catalytic</note>
    </ligand>
</feature>
<dbReference type="Pfam" id="PF14437">
    <property type="entry name" value="MafB19-deam"/>
    <property type="match status" value="1"/>
</dbReference>
<evidence type="ECO:0000256" key="8">
    <source>
        <dbReference type="HAMAP-Rule" id="MF_00972"/>
    </source>
</evidence>
<evidence type="ECO:0000256" key="2">
    <source>
        <dbReference type="ARBA" id="ARBA00011738"/>
    </source>
</evidence>
<dbReference type="FunFam" id="3.40.140.10:FF:000005">
    <property type="entry name" value="tRNA-specific adenosine deaminase"/>
    <property type="match status" value="1"/>
</dbReference>
<dbReference type="AlphaFoldDB" id="A0A1Q2CWH5"/>
<comment type="function">
    <text evidence="8">Catalyzes the deamination of adenosine to inosine at the wobble position 34 of tRNA(Arg2).</text>
</comment>
<dbReference type="PROSITE" id="PS00903">
    <property type="entry name" value="CYT_DCMP_DEAMINASES_1"/>
    <property type="match status" value="1"/>
</dbReference>
<evidence type="ECO:0000256" key="1">
    <source>
        <dbReference type="ARBA" id="ARBA00010669"/>
    </source>
</evidence>
<dbReference type="CDD" id="cd01285">
    <property type="entry name" value="nucleoside_deaminase"/>
    <property type="match status" value="1"/>
</dbReference>
<comment type="catalytic activity">
    <reaction evidence="7 8">
        <text>adenosine(34) in tRNA + H2O + H(+) = inosine(34) in tRNA + NH4(+)</text>
        <dbReference type="Rhea" id="RHEA:43168"/>
        <dbReference type="Rhea" id="RHEA-COMP:10373"/>
        <dbReference type="Rhea" id="RHEA-COMP:10374"/>
        <dbReference type="ChEBI" id="CHEBI:15377"/>
        <dbReference type="ChEBI" id="CHEBI:15378"/>
        <dbReference type="ChEBI" id="CHEBI:28938"/>
        <dbReference type="ChEBI" id="CHEBI:74411"/>
        <dbReference type="ChEBI" id="CHEBI:82852"/>
        <dbReference type="EC" id="3.5.4.33"/>
    </reaction>
</comment>
<dbReference type="GO" id="GO:0002100">
    <property type="term" value="P:tRNA wobble adenosine to inosine editing"/>
    <property type="evidence" value="ECO:0007669"/>
    <property type="project" value="UniProtKB-UniRule"/>
</dbReference>
<dbReference type="Proteomes" id="UP000188235">
    <property type="component" value="Chromosome"/>
</dbReference>
<evidence type="ECO:0000313" key="11">
    <source>
        <dbReference type="Proteomes" id="UP000188235"/>
    </source>
</evidence>
<evidence type="ECO:0000256" key="4">
    <source>
        <dbReference type="ARBA" id="ARBA00022723"/>
    </source>
</evidence>
<dbReference type="InterPro" id="IPR058535">
    <property type="entry name" value="MafB19-deam"/>
</dbReference>
<proteinExistence type="inferred from homology"/>
<keyword evidence="6 8" id="KW-0862">Zinc</keyword>
<dbReference type="InterPro" id="IPR016192">
    <property type="entry name" value="APOBEC/CMP_deaminase_Zn-bd"/>
</dbReference>
<dbReference type="GO" id="GO:0052717">
    <property type="term" value="F:tRNA-specific adenosine-34 deaminase activity"/>
    <property type="evidence" value="ECO:0007669"/>
    <property type="project" value="UniProtKB-UniRule"/>
</dbReference>
<comment type="similarity">
    <text evidence="1">Belongs to the cytidine and deoxycytidylate deaminase family. ADAT2 subfamily.</text>
</comment>
<dbReference type="PANTHER" id="PTHR11079">
    <property type="entry name" value="CYTOSINE DEAMINASE FAMILY MEMBER"/>
    <property type="match status" value="1"/>
</dbReference>
<gene>
    <name evidence="8" type="primary">tadA</name>
    <name evidence="10" type="ORF">BW733_05835</name>
</gene>
<protein>
    <recommendedName>
        <fullName evidence="8">tRNA-specific adenosine deaminase</fullName>
        <ecNumber evidence="8">3.5.4.33</ecNumber>
    </recommendedName>
</protein>
<keyword evidence="11" id="KW-1185">Reference proteome</keyword>
<feature type="binding site" evidence="8">
    <location>
        <position position="55"/>
    </location>
    <ligand>
        <name>Zn(2+)</name>
        <dbReference type="ChEBI" id="CHEBI:29105"/>
        <note>catalytic</note>
    </ligand>
</feature>
<dbReference type="EMBL" id="CP019607">
    <property type="protein sequence ID" value="AQP50421.1"/>
    <property type="molecule type" value="Genomic_DNA"/>
</dbReference>
<organism evidence="10 11">
    <name type="scientific">Tessaracoccus flavescens</name>
    <dbReference type="NCBI Taxonomy" id="399497"/>
    <lineage>
        <taxon>Bacteria</taxon>
        <taxon>Bacillati</taxon>
        <taxon>Actinomycetota</taxon>
        <taxon>Actinomycetes</taxon>
        <taxon>Propionibacteriales</taxon>
        <taxon>Propionibacteriaceae</taxon>
        <taxon>Tessaracoccus</taxon>
    </lineage>
</organism>
<evidence type="ECO:0000256" key="7">
    <source>
        <dbReference type="ARBA" id="ARBA00048045"/>
    </source>
</evidence>
<evidence type="ECO:0000256" key="3">
    <source>
        <dbReference type="ARBA" id="ARBA00022694"/>
    </source>
</evidence>
<dbReference type="InterPro" id="IPR028883">
    <property type="entry name" value="tRNA_aden_deaminase"/>
</dbReference>
<dbReference type="InterPro" id="IPR016193">
    <property type="entry name" value="Cytidine_deaminase-like"/>
</dbReference>
<dbReference type="GO" id="GO:0008270">
    <property type="term" value="F:zinc ion binding"/>
    <property type="evidence" value="ECO:0007669"/>
    <property type="project" value="UniProtKB-UniRule"/>
</dbReference>
<feature type="active site" description="Proton donor" evidence="8">
    <location>
        <position position="57"/>
    </location>
</feature>
<evidence type="ECO:0000259" key="9">
    <source>
        <dbReference type="PROSITE" id="PS51747"/>
    </source>
</evidence>
<dbReference type="NCBIfam" id="NF008113">
    <property type="entry name" value="PRK10860.1"/>
    <property type="match status" value="1"/>
</dbReference>
<dbReference type="HAMAP" id="MF_00972">
    <property type="entry name" value="tRNA_aden_deaminase"/>
    <property type="match status" value="1"/>
</dbReference>
<dbReference type="EC" id="3.5.4.33" evidence="8"/>
<feature type="domain" description="CMP/dCMP-type deaminase" evidence="9">
    <location>
        <begin position="3"/>
        <end position="113"/>
    </location>
</feature>
<dbReference type="STRING" id="399497.BW733_05835"/>
<dbReference type="InterPro" id="IPR002125">
    <property type="entry name" value="CMP_dCMP_dom"/>
</dbReference>
<feature type="binding site" evidence="8">
    <location>
        <position position="88"/>
    </location>
    <ligand>
        <name>Zn(2+)</name>
        <dbReference type="ChEBI" id="CHEBI:29105"/>
        <note>catalytic</note>
    </ligand>
</feature>
<dbReference type="PANTHER" id="PTHR11079:SF202">
    <property type="entry name" value="TRNA-SPECIFIC ADENOSINE DEAMINASE"/>
    <property type="match status" value="1"/>
</dbReference>